<evidence type="ECO:0000256" key="5">
    <source>
        <dbReference type="PROSITE-ProRule" id="PRU00169"/>
    </source>
</evidence>
<dbReference type="PANTHER" id="PTHR43214">
    <property type="entry name" value="TWO-COMPONENT RESPONSE REGULATOR"/>
    <property type="match status" value="1"/>
</dbReference>
<comment type="caution">
    <text evidence="8">The sequence shown here is derived from an EMBL/GenBank/DDBJ whole genome shotgun (WGS) entry which is preliminary data.</text>
</comment>
<dbReference type="Pfam" id="PF00072">
    <property type="entry name" value="Response_reg"/>
    <property type="match status" value="1"/>
</dbReference>
<dbReference type="PROSITE" id="PS50043">
    <property type="entry name" value="HTH_LUXR_2"/>
    <property type="match status" value="1"/>
</dbReference>
<sequence length="221" mass="24144">MRVVLADDAALMRAGIREILTANGHEVTRECEDATELVAVIDELMRTGNPPDIVITDVRMPPCNTDDGLRAALALRSRYRDLPMLILSAYVVGPYVRELLSGPGADGGVGYLLKEKVGRVTDFLRALDTVAGGGVVIDPEVVKHATGFDKQHSPLSRLTEREREVLMLMAEGHSNTEISGELCLSGAAVSKHVSNVFLKLGFSPDQDNRRVKAILAWFEHR</sequence>
<dbReference type="Gene3D" id="3.40.50.2300">
    <property type="match status" value="1"/>
</dbReference>
<evidence type="ECO:0000313" key="8">
    <source>
        <dbReference type="EMBL" id="MFC4605367.1"/>
    </source>
</evidence>
<evidence type="ECO:0000256" key="3">
    <source>
        <dbReference type="ARBA" id="ARBA00023125"/>
    </source>
</evidence>
<keyword evidence="4" id="KW-0804">Transcription</keyword>
<dbReference type="PANTHER" id="PTHR43214:SF24">
    <property type="entry name" value="TRANSCRIPTIONAL REGULATORY PROTEIN NARL-RELATED"/>
    <property type="match status" value="1"/>
</dbReference>
<dbReference type="SMART" id="SM00448">
    <property type="entry name" value="REC"/>
    <property type="match status" value="1"/>
</dbReference>
<keyword evidence="1 5" id="KW-0597">Phosphoprotein</keyword>
<accession>A0ABV9FUA8</accession>
<proteinExistence type="predicted"/>
<dbReference type="RefSeq" id="WP_378418908.1">
    <property type="nucleotide sequence ID" value="NZ_JBHSFO010000010.1"/>
</dbReference>
<evidence type="ECO:0000256" key="4">
    <source>
        <dbReference type="ARBA" id="ARBA00023163"/>
    </source>
</evidence>
<dbReference type="Gene3D" id="1.10.10.10">
    <property type="entry name" value="Winged helix-like DNA-binding domain superfamily/Winged helix DNA-binding domain"/>
    <property type="match status" value="1"/>
</dbReference>
<dbReference type="InterPro" id="IPR039420">
    <property type="entry name" value="WalR-like"/>
</dbReference>
<dbReference type="SUPFAM" id="SSF52172">
    <property type="entry name" value="CheY-like"/>
    <property type="match status" value="1"/>
</dbReference>
<name>A0ABV9FUA8_9NOCA</name>
<dbReference type="InterPro" id="IPR058245">
    <property type="entry name" value="NreC/VraR/RcsB-like_REC"/>
</dbReference>
<evidence type="ECO:0000259" key="7">
    <source>
        <dbReference type="PROSITE" id="PS50110"/>
    </source>
</evidence>
<keyword evidence="2" id="KW-0805">Transcription regulation</keyword>
<organism evidence="8 9">
    <name type="scientific">Rhodococcus kronopolitis</name>
    <dbReference type="NCBI Taxonomy" id="1460226"/>
    <lineage>
        <taxon>Bacteria</taxon>
        <taxon>Bacillati</taxon>
        <taxon>Actinomycetota</taxon>
        <taxon>Actinomycetes</taxon>
        <taxon>Mycobacteriales</taxon>
        <taxon>Nocardiaceae</taxon>
        <taxon>Rhodococcus</taxon>
    </lineage>
</organism>
<keyword evidence="3" id="KW-0238">DNA-binding</keyword>
<dbReference type="InterPro" id="IPR011006">
    <property type="entry name" value="CheY-like_superfamily"/>
</dbReference>
<dbReference type="Proteomes" id="UP001595914">
    <property type="component" value="Unassembled WGS sequence"/>
</dbReference>
<gene>
    <name evidence="8" type="ORF">ACFO6S_16835</name>
</gene>
<feature type="domain" description="Response regulatory" evidence="7">
    <location>
        <begin position="2"/>
        <end position="129"/>
    </location>
</feature>
<dbReference type="InterPro" id="IPR000792">
    <property type="entry name" value="Tscrpt_reg_LuxR_C"/>
</dbReference>
<evidence type="ECO:0000256" key="1">
    <source>
        <dbReference type="ARBA" id="ARBA00022553"/>
    </source>
</evidence>
<dbReference type="SMART" id="SM00421">
    <property type="entry name" value="HTH_LUXR"/>
    <property type="match status" value="1"/>
</dbReference>
<protein>
    <submittedName>
        <fullName evidence="8">LuxR C-terminal-related transcriptional regulator</fullName>
    </submittedName>
</protein>
<feature type="modified residue" description="4-aspartylphosphate" evidence="5">
    <location>
        <position position="57"/>
    </location>
</feature>
<dbReference type="InterPro" id="IPR001789">
    <property type="entry name" value="Sig_transdc_resp-reg_receiver"/>
</dbReference>
<dbReference type="PROSITE" id="PS50110">
    <property type="entry name" value="RESPONSE_REGULATORY"/>
    <property type="match status" value="1"/>
</dbReference>
<evidence type="ECO:0000313" key="9">
    <source>
        <dbReference type="Proteomes" id="UP001595914"/>
    </source>
</evidence>
<dbReference type="CDD" id="cd06170">
    <property type="entry name" value="LuxR_C_like"/>
    <property type="match status" value="1"/>
</dbReference>
<evidence type="ECO:0000259" key="6">
    <source>
        <dbReference type="PROSITE" id="PS50043"/>
    </source>
</evidence>
<feature type="domain" description="HTH luxR-type" evidence="6">
    <location>
        <begin position="151"/>
        <end position="221"/>
    </location>
</feature>
<reference evidence="9" key="1">
    <citation type="journal article" date="2019" name="Int. J. Syst. Evol. Microbiol.">
        <title>The Global Catalogue of Microorganisms (GCM) 10K type strain sequencing project: providing services to taxonomists for standard genome sequencing and annotation.</title>
        <authorList>
            <consortium name="The Broad Institute Genomics Platform"/>
            <consortium name="The Broad Institute Genome Sequencing Center for Infectious Disease"/>
            <person name="Wu L."/>
            <person name="Ma J."/>
        </authorList>
    </citation>
    <scope>NUCLEOTIDE SEQUENCE [LARGE SCALE GENOMIC DNA]</scope>
    <source>
        <strain evidence="9">CCUG 54520</strain>
    </source>
</reference>
<dbReference type="EMBL" id="JBHSFO010000010">
    <property type="protein sequence ID" value="MFC4605367.1"/>
    <property type="molecule type" value="Genomic_DNA"/>
</dbReference>
<dbReference type="PRINTS" id="PR00038">
    <property type="entry name" value="HTHLUXR"/>
</dbReference>
<keyword evidence="9" id="KW-1185">Reference proteome</keyword>
<dbReference type="CDD" id="cd17535">
    <property type="entry name" value="REC_NarL-like"/>
    <property type="match status" value="1"/>
</dbReference>
<dbReference type="InterPro" id="IPR036388">
    <property type="entry name" value="WH-like_DNA-bd_sf"/>
</dbReference>
<dbReference type="Pfam" id="PF00196">
    <property type="entry name" value="GerE"/>
    <property type="match status" value="1"/>
</dbReference>
<evidence type="ECO:0000256" key="2">
    <source>
        <dbReference type="ARBA" id="ARBA00023015"/>
    </source>
</evidence>